<comment type="caution">
    <text evidence="3">The sequence shown here is derived from an EMBL/GenBank/DDBJ whole genome shotgun (WGS) entry which is preliminary data.</text>
</comment>
<keyword evidence="4" id="KW-1185">Reference proteome</keyword>
<sequence length="1901" mass="213202">MDLQAILDSTDDDDDSSSSSSSPNVDKNGNGYSRHQQQDNSRSVGGSSSLSPFSSNRKHNPMRSNIGDIKPFYGTGLGTPGDHSHPFSDGFGITRRGSGETDLEQILREDDDDSDDDDDDGLDDDRNQESDGENDEDYPISHNIRQQHFSQTSSSGLANQEWDILQAILGEEDDDDDDGVIDSYDMNLDMDDDEDNDPILEKKRGSSFTGYSHRRDGSEYSGQKSAFATVSSSLQSVRSRKVDLILQQSDDEDDTPDDSIRSASNHRRTQPRRESPVIPDVSDSYVDSFATAIQSQESNNSMSLATTSSNDVDRSTTDAIKCSLRTSSSQTIPNNSTNPSALQKEKTNVEKHKSRILATTDAELEKASEKALEAAKAQERKLLKSGHRDIVSPLMVKRRLKPKIELRSRMQSQQHDKARSINRDQHGGDSKLSIRNIIASASHPVTTNRFNFAGGIINTKNMSSVSKLLYDRCRSHQDLPTAMGINSRFIAVGTQKGIILVFDLFEVLRRKLGGNTANTDNEGSTQFNYKTAGSVTTIDLSLIHGEFLAAGYTGGAIVLWDTIKGVALKSVLEPNTPSPIVSVRFLSDLKLVTVDAGGLVNKLNFTKNMLWTTYSVESECLLDGTAGQILAMNVLPPYQHVKQQLPHDCSSVMKRLVLLALSSERSSFAVAVEPKVHVLHRWAKPELGRILGSDSSFTNSASASSQVFLPCLSWGWALVSGGGHVITPILARAWGCCIQLLRANFPESEDGVHQQDIFQWPAFGVHDEFDVEVPVVAMEWLNERSLVYLSMNNEFIVTDTVMMTLLERLDFSGLKLVYAEFSLSRKVVVDSDNSDGTEVFYCTTFQNSFRACDNRLLLLCQEELKSVSVVGARPRISALENDGEWLEALALALDHYESTIKSQEDRRRDPFGRRDLSKHPGFRSENGRTEDEEWIAKLLIRYVSIAVENAPETSNSDFPANILQSQLDLARSHFQMLAGVCVEFCLVTKRLDLLFGPIFRRFHSAGFLTVFLDVLEPYILNDKLNYIAPEAMMHFVEHCRANNGLATVERCLLHMDVTIMDFDSILTLLQANEMYSALFHVYNQGLQDYTSPLEILCERIFDSADTLGQLTKERRTDGIPQNDFERYGYKAILYLQSCFKGKTFPLELDMPEDNVSQVRAQLLQFLLQTTYSSSRFEKTANVIGHRSLKYPYTHVLLMVDPRVMFDTFSIAMDASPEFGHKYRPRMESINGWDIEVSADSNSSSSVTECTSPTPDRQDIIKMLQSIMMSATGDDVVTHQISMYQSKTAINAFLDFLADYLTRGVIRADKDVTLMILSRISTRYSEARDPQERQQWQDQILSLLTALPRSSYDTDRVLQLVEKAGINRASLILHQQEVSSWSARNPDHYRRAAHFSAAIDCYLDDDSSEFRKEVYSYIKKECSGASDVDEPHELLETLVSKLTDLVLLDPLMSVDLATDLFVDDPDLVIRSLTDDEAKFMFLKAVISGELNEMDPVVGSVLNAQLTMDHHYQYMALMAKLHPEFVYDYLSSHDNYRPEECLQLCQKYDIADASAYLLERMGNVTSALQLILQTMESRLMNLKRTIRGLGTDYFELHYTRATSKYNRYSKRASANPELNNKQENEIEGLKRILVVALDVCERNSGSFSTRAKTQHGSQLWFNVLDRLINAKGFLRLSKEQPAHAKVMAGVLSDLLRLTMQRMVSSVPLPDLVRKVTSDHSGSRLGELREMIESLLLTYGLELDVFGGAVSVFHYDSRQMGKSNHSLRVRGSNVRSVVNVTLDGSSTLKMEEIRNNHGLLVIGGTSSRNANVVVTNSPQERQQQQELGLGDALSRLRHRRSSASNACAESKQKRGRSTALSLMSYMEKSYREGLTSAEVTMFEERQIGNLGDAEHRGRIMRFMY</sequence>
<evidence type="ECO:0000313" key="3">
    <source>
        <dbReference type="EMBL" id="KAG7342390.1"/>
    </source>
</evidence>
<dbReference type="GO" id="GO:0005770">
    <property type="term" value="C:late endosome"/>
    <property type="evidence" value="ECO:0007669"/>
    <property type="project" value="TreeGrafter"/>
</dbReference>
<dbReference type="Proteomes" id="UP000693970">
    <property type="component" value="Unassembled WGS sequence"/>
</dbReference>
<feature type="compositionally biased region" description="Acidic residues" evidence="1">
    <location>
        <begin position="109"/>
        <end position="123"/>
    </location>
</feature>
<accession>A0A9K3KFW3</accession>
<feature type="region of interest" description="Disordered" evidence="1">
    <location>
        <begin position="408"/>
        <end position="429"/>
    </location>
</feature>
<feature type="compositionally biased region" description="Acidic residues" evidence="1">
    <location>
        <begin position="188"/>
        <end position="198"/>
    </location>
</feature>
<name>A0A9K3KFW3_9STRA</name>
<feature type="compositionally biased region" description="Polar residues" evidence="1">
    <location>
        <begin position="325"/>
        <end position="341"/>
    </location>
</feature>
<dbReference type="Pfam" id="PF23556">
    <property type="entry name" value="TPR_Vps41"/>
    <property type="match status" value="1"/>
</dbReference>
<dbReference type="PANTHER" id="PTHR12616:SF8">
    <property type="entry name" value="VACUOLAR PROTEIN SORTING-ASSOCIATED PROTEIN 8 HOMOLOG"/>
    <property type="match status" value="1"/>
</dbReference>
<organism evidence="3 4">
    <name type="scientific">Nitzschia inconspicua</name>
    <dbReference type="NCBI Taxonomy" id="303405"/>
    <lineage>
        <taxon>Eukaryota</taxon>
        <taxon>Sar</taxon>
        <taxon>Stramenopiles</taxon>
        <taxon>Ochrophyta</taxon>
        <taxon>Bacillariophyta</taxon>
        <taxon>Bacillariophyceae</taxon>
        <taxon>Bacillariophycidae</taxon>
        <taxon>Bacillariales</taxon>
        <taxon>Bacillariaceae</taxon>
        <taxon>Nitzschia</taxon>
    </lineage>
</organism>
<feature type="compositionally biased region" description="Polar residues" evidence="1">
    <location>
        <begin position="23"/>
        <end position="40"/>
    </location>
</feature>
<feature type="compositionally biased region" description="Low complexity" evidence="1">
    <location>
        <begin position="41"/>
        <end position="55"/>
    </location>
</feature>
<reference evidence="3" key="1">
    <citation type="journal article" date="2021" name="Sci. Rep.">
        <title>Diploid genomic architecture of Nitzschia inconspicua, an elite biomass production diatom.</title>
        <authorList>
            <person name="Oliver A."/>
            <person name="Podell S."/>
            <person name="Pinowska A."/>
            <person name="Traller J.C."/>
            <person name="Smith S.R."/>
            <person name="McClure R."/>
            <person name="Beliaev A."/>
            <person name="Bohutskyi P."/>
            <person name="Hill E.A."/>
            <person name="Rabines A."/>
            <person name="Zheng H."/>
            <person name="Allen L.Z."/>
            <person name="Kuo A."/>
            <person name="Grigoriev I.V."/>
            <person name="Allen A.E."/>
            <person name="Hazlebeck D."/>
            <person name="Allen E.E."/>
        </authorList>
    </citation>
    <scope>NUCLEOTIDE SEQUENCE</scope>
    <source>
        <strain evidence="3">Hildebrandi</strain>
    </source>
</reference>
<feature type="domain" description="Vacuolar protein sorting-associated protein 8 central" evidence="2">
    <location>
        <begin position="1010"/>
        <end position="1211"/>
    </location>
</feature>
<dbReference type="PANTHER" id="PTHR12616">
    <property type="entry name" value="VACUOLAR PROTEIN SORTING VPS41"/>
    <property type="match status" value="1"/>
</dbReference>
<evidence type="ECO:0000256" key="1">
    <source>
        <dbReference type="SAM" id="MobiDB-lite"/>
    </source>
</evidence>
<protein>
    <submittedName>
        <fullName evidence="3">Golgi CORVET complex core vacuolar protein 8</fullName>
    </submittedName>
</protein>
<dbReference type="GO" id="GO:0030897">
    <property type="term" value="C:HOPS complex"/>
    <property type="evidence" value="ECO:0007669"/>
    <property type="project" value="TreeGrafter"/>
</dbReference>
<feature type="region of interest" description="Disordered" evidence="1">
    <location>
        <begin position="245"/>
        <end position="283"/>
    </location>
</feature>
<dbReference type="GO" id="GO:0034058">
    <property type="term" value="P:endosomal vesicle fusion"/>
    <property type="evidence" value="ECO:0007669"/>
    <property type="project" value="TreeGrafter"/>
</dbReference>
<dbReference type="GO" id="GO:0006623">
    <property type="term" value="P:protein targeting to vacuole"/>
    <property type="evidence" value="ECO:0007669"/>
    <property type="project" value="InterPro"/>
</dbReference>
<evidence type="ECO:0000259" key="2">
    <source>
        <dbReference type="Pfam" id="PF12816"/>
    </source>
</evidence>
<gene>
    <name evidence="3" type="ORF">IV203_007483</name>
</gene>
<feature type="region of interest" description="Disordered" evidence="1">
    <location>
        <begin position="904"/>
        <end position="927"/>
    </location>
</feature>
<proteinExistence type="predicted"/>
<dbReference type="Pfam" id="PF23410">
    <property type="entry name" value="Beta-prop_VPS8"/>
    <property type="match status" value="1"/>
</dbReference>
<feature type="region of interest" description="Disordered" evidence="1">
    <location>
        <begin position="1"/>
        <end position="224"/>
    </location>
</feature>
<dbReference type="Pfam" id="PF12816">
    <property type="entry name" value="TPR_Vps8"/>
    <property type="match status" value="1"/>
</dbReference>
<feature type="compositionally biased region" description="Acidic residues" evidence="1">
    <location>
        <begin position="170"/>
        <end position="180"/>
    </location>
</feature>
<feature type="compositionally biased region" description="Basic and acidic residues" evidence="1">
    <location>
        <begin position="904"/>
        <end position="918"/>
    </location>
</feature>
<dbReference type="InterPro" id="IPR025941">
    <property type="entry name" value="Vps8_central_dom"/>
</dbReference>
<dbReference type="EMBL" id="JAGRRH010000025">
    <property type="protein sequence ID" value="KAG7342390.1"/>
    <property type="molecule type" value="Genomic_DNA"/>
</dbReference>
<evidence type="ECO:0000313" key="4">
    <source>
        <dbReference type="Proteomes" id="UP000693970"/>
    </source>
</evidence>
<feature type="compositionally biased region" description="Polar residues" evidence="1">
    <location>
        <begin position="143"/>
        <end position="158"/>
    </location>
</feature>
<dbReference type="OrthoDB" id="289913at2759"/>
<dbReference type="InterPro" id="IPR045111">
    <property type="entry name" value="Vps41/Vps8"/>
</dbReference>
<feature type="region of interest" description="Disordered" evidence="1">
    <location>
        <begin position="325"/>
        <end position="353"/>
    </location>
</feature>
<reference evidence="3" key="2">
    <citation type="submission" date="2021-04" db="EMBL/GenBank/DDBJ databases">
        <authorList>
            <person name="Podell S."/>
        </authorList>
    </citation>
    <scope>NUCLEOTIDE SEQUENCE</scope>
    <source>
        <strain evidence="3">Hildebrandi</strain>
    </source>
</reference>